<evidence type="ECO:0000256" key="1">
    <source>
        <dbReference type="SAM" id="Coils"/>
    </source>
</evidence>
<feature type="compositionally biased region" description="Polar residues" evidence="2">
    <location>
        <begin position="23"/>
        <end position="37"/>
    </location>
</feature>
<evidence type="ECO:0000313" key="3">
    <source>
        <dbReference type="EMBL" id="CAG9311906.1"/>
    </source>
</evidence>
<keyword evidence="1" id="KW-0175">Coiled coil</keyword>
<sequence length="203" mass="23418">MSKRLQTRTINFPRLADYEALSACTSPPTRSSISSGGHDSPDLDDVFFKTASPKALNLQIPLRKHNTPSPKSISSPKQIGLMRAYQAYFSKPKKNKIKETPKQSNVTNELASAMQEKFELEVQVARLRFELQKGNLENKKLKEKEKTIESLNKHLNELMEENKILKEKKNKVKKRVNIEDLGRITRSMEEFKKKFMSFLNNYS</sequence>
<evidence type="ECO:0000256" key="2">
    <source>
        <dbReference type="SAM" id="MobiDB-lite"/>
    </source>
</evidence>
<proteinExistence type="predicted"/>
<organism evidence="3 4">
    <name type="scientific">Blepharisma stoltei</name>
    <dbReference type="NCBI Taxonomy" id="1481888"/>
    <lineage>
        <taxon>Eukaryota</taxon>
        <taxon>Sar</taxon>
        <taxon>Alveolata</taxon>
        <taxon>Ciliophora</taxon>
        <taxon>Postciliodesmatophora</taxon>
        <taxon>Heterotrichea</taxon>
        <taxon>Heterotrichida</taxon>
        <taxon>Blepharismidae</taxon>
        <taxon>Blepharisma</taxon>
    </lineage>
</organism>
<reference evidence="3" key="1">
    <citation type="submission" date="2021-09" db="EMBL/GenBank/DDBJ databases">
        <authorList>
            <consortium name="AG Swart"/>
            <person name="Singh M."/>
            <person name="Singh A."/>
            <person name="Seah K."/>
            <person name="Emmerich C."/>
        </authorList>
    </citation>
    <scope>NUCLEOTIDE SEQUENCE</scope>
    <source>
        <strain evidence="3">ATCC30299</strain>
    </source>
</reference>
<dbReference type="AlphaFoldDB" id="A0AAU9IF09"/>
<comment type="caution">
    <text evidence="3">The sequence shown here is derived from an EMBL/GenBank/DDBJ whole genome shotgun (WGS) entry which is preliminary data.</text>
</comment>
<feature type="coiled-coil region" evidence="1">
    <location>
        <begin position="124"/>
        <end position="175"/>
    </location>
</feature>
<protein>
    <submittedName>
        <fullName evidence="3">Uncharacterized protein</fullName>
    </submittedName>
</protein>
<keyword evidence="4" id="KW-1185">Reference proteome</keyword>
<evidence type="ECO:0000313" key="4">
    <source>
        <dbReference type="Proteomes" id="UP001162131"/>
    </source>
</evidence>
<accession>A0AAU9IF09</accession>
<feature type="region of interest" description="Disordered" evidence="2">
    <location>
        <begin position="23"/>
        <end position="46"/>
    </location>
</feature>
<gene>
    <name evidence="3" type="ORF">BSTOLATCC_MIC5166</name>
</gene>
<dbReference type="EMBL" id="CAJZBQ010000005">
    <property type="protein sequence ID" value="CAG9311906.1"/>
    <property type="molecule type" value="Genomic_DNA"/>
</dbReference>
<dbReference type="Proteomes" id="UP001162131">
    <property type="component" value="Unassembled WGS sequence"/>
</dbReference>
<name>A0AAU9IF09_9CILI</name>